<reference evidence="1" key="1">
    <citation type="submission" date="2021-04" db="EMBL/GenBank/DDBJ databases">
        <authorList>
            <person name="Yoon J."/>
        </authorList>
    </citation>
    <scope>NUCLEOTIDE SEQUENCE</scope>
    <source>
        <strain evidence="1">KMU-90</strain>
    </source>
</reference>
<gene>
    <name evidence="1" type="ORF">KB874_09705</name>
</gene>
<proteinExistence type="predicted"/>
<dbReference type="AlphaFoldDB" id="A0A8J8B6V2"/>
<dbReference type="EMBL" id="JAGTUU010000003">
    <property type="protein sequence ID" value="MBS0124411.1"/>
    <property type="molecule type" value="Genomic_DNA"/>
</dbReference>
<dbReference type="Proteomes" id="UP000681356">
    <property type="component" value="Unassembled WGS sequence"/>
</dbReference>
<name>A0A8J8B6V2_9RHOB</name>
<sequence length="139" mass="15636">MPCTYRIFPGDNLVVFQHWGTITTAETMATLIAMRTDPQANPDHQYFVDFSRVARFDVDFGRMLSHVGWLTRQAPPRRDGALTALYAPSDVAFGVARMYQSTGDGTLRHAVGVFRSRAEAFAFLRIGDRPEFDIEPPLP</sequence>
<dbReference type="RefSeq" id="WP_212536355.1">
    <property type="nucleotide sequence ID" value="NZ_JAGTUU010000003.1"/>
</dbReference>
<protein>
    <submittedName>
        <fullName evidence="1">Uncharacterized protein</fullName>
    </submittedName>
</protein>
<evidence type="ECO:0000313" key="2">
    <source>
        <dbReference type="Proteomes" id="UP000681356"/>
    </source>
</evidence>
<accession>A0A8J8B6V2</accession>
<evidence type="ECO:0000313" key="1">
    <source>
        <dbReference type="EMBL" id="MBS0124411.1"/>
    </source>
</evidence>
<organism evidence="1 2">
    <name type="scientific">Thetidibacter halocola</name>
    <dbReference type="NCBI Taxonomy" id="2827239"/>
    <lineage>
        <taxon>Bacteria</taxon>
        <taxon>Pseudomonadati</taxon>
        <taxon>Pseudomonadota</taxon>
        <taxon>Alphaproteobacteria</taxon>
        <taxon>Rhodobacterales</taxon>
        <taxon>Roseobacteraceae</taxon>
        <taxon>Thetidibacter</taxon>
    </lineage>
</organism>
<comment type="caution">
    <text evidence="1">The sequence shown here is derived from an EMBL/GenBank/DDBJ whole genome shotgun (WGS) entry which is preliminary data.</text>
</comment>
<keyword evidence="2" id="KW-1185">Reference proteome</keyword>